<dbReference type="GO" id="GO:0005802">
    <property type="term" value="C:trans-Golgi network"/>
    <property type="evidence" value="ECO:0007669"/>
    <property type="project" value="TreeGrafter"/>
</dbReference>
<dbReference type="PANTHER" id="PTHR10108">
    <property type="entry name" value="SAM-DEPENDENT METHYLTRANSFERASE"/>
    <property type="match status" value="1"/>
</dbReference>
<evidence type="ECO:0000256" key="4">
    <source>
        <dbReference type="ARBA" id="ARBA00022989"/>
    </source>
</evidence>
<name>D7KPX5_ARALL</name>
<accession>D7KPX5</accession>
<dbReference type="Proteomes" id="UP000008694">
    <property type="component" value="Unassembled WGS sequence"/>
</dbReference>
<reference evidence="9" key="1">
    <citation type="journal article" date="2011" name="Nat. Genet.">
        <title>The Arabidopsis lyrata genome sequence and the basis of rapid genome size change.</title>
        <authorList>
            <person name="Hu T.T."/>
            <person name="Pattyn P."/>
            <person name="Bakker E.G."/>
            <person name="Cao J."/>
            <person name="Cheng J.-F."/>
            <person name="Clark R.M."/>
            <person name="Fahlgren N."/>
            <person name="Fawcett J.A."/>
            <person name="Grimwood J."/>
            <person name="Gundlach H."/>
            <person name="Haberer G."/>
            <person name="Hollister J.D."/>
            <person name="Ossowski S."/>
            <person name="Ottilar R.P."/>
            <person name="Salamov A.A."/>
            <person name="Schneeberger K."/>
            <person name="Spannagl M."/>
            <person name="Wang X."/>
            <person name="Yang L."/>
            <person name="Nasrallah M.E."/>
            <person name="Bergelson J."/>
            <person name="Carrington J.C."/>
            <person name="Gaut B.S."/>
            <person name="Schmutz J."/>
            <person name="Mayer K.F.X."/>
            <person name="Van de Peer Y."/>
            <person name="Grigoriev I.V."/>
            <person name="Nordborg M."/>
            <person name="Weigel D."/>
            <person name="Guo Y.-L."/>
        </authorList>
    </citation>
    <scope>NUCLEOTIDE SEQUENCE [LARGE SCALE GENOMIC DNA]</scope>
    <source>
        <strain evidence="9">cv. MN47</strain>
    </source>
</reference>
<keyword evidence="2 7" id="KW-0808">Transferase</keyword>
<keyword evidence="3" id="KW-0812">Transmembrane</keyword>
<evidence type="ECO:0000256" key="2">
    <source>
        <dbReference type="ARBA" id="ARBA00022679"/>
    </source>
</evidence>
<protein>
    <recommendedName>
        <fullName evidence="7">Methyltransferase</fullName>
        <ecNumber evidence="7">2.1.1.-</ecNumber>
    </recommendedName>
</protein>
<keyword evidence="1 7" id="KW-0489">Methyltransferase</keyword>
<dbReference type="GO" id="GO:0008168">
    <property type="term" value="F:methyltransferase activity"/>
    <property type="evidence" value="ECO:0007669"/>
    <property type="project" value="UniProtKB-UniRule"/>
</dbReference>
<evidence type="ECO:0000313" key="8">
    <source>
        <dbReference type="EMBL" id="EFH70853.1"/>
    </source>
</evidence>
<evidence type="ECO:0000256" key="6">
    <source>
        <dbReference type="ARBA" id="ARBA00023180"/>
    </source>
</evidence>
<keyword evidence="4" id="KW-1133">Transmembrane helix</keyword>
<keyword evidence="5" id="KW-0472">Membrane</keyword>
<comment type="subcellular location">
    <subcellularLocation>
        <location evidence="7">Membrane</location>
        <topology evidence="7">Single-pass type II membrane protein</topology>
    </subcellularLocation>
</comment>
<comment type="similarity">
    <text evidence="7">Belongs to the methyltransferase superfamily.</text>
</comment>
<dbReference type="AlphaFoldDB" id="D7KPX5"/>
<evidence type="ECO:0000256" key="3">
    <source>
        <dbReference type="ARBA" id="ARBA00022692"/>
    </source>
</evidence>
<organism evidence="9">
    <name type="scientific">Arabidopsis lyrata subsp. lyrata</name>
    <name type="common">Lyre-leaved rock-cress</name>
    <dbReference type="NCBI Taxonomy" id="81972"/>
    <lineage>
        <taxon>Eukaryota</taxon>
        <taxon>Viridiplantae</taxon>
        <taxon>Streptophyta</taxon>
        <taxon>Embryophyta</taxon>
        <taxon>Tracheophyta</taxon>
        <taxon>Spermatophyta</taxon>
        <taxon>Magnoliopsida</taxon>
        <taxon>eudicotyledons</taxon>
        <taxon>Gunneridae</taxon>
        <taxon>Pentapetalae</taxon>
        <taxon>rosids</taxon>
        <taxon>malvids</taxon>
        <taxon>Brassicales</taxon>
        <taxon>Brassicaceae</taxon>
        <taxon>Camelineae</taxon>
        <taxon>Arabidopsis</taxon>
    </lineage>
</organism>
<proteinExistence type="inferred from homology"/>
<dbReference type="GO" id="GO:0005768">
    <property type="term" value="C:endosome"/>
    <property type="evidence" value="ECO:0007669"/>
    <property type="project" value="TreeGrafter"/>
</dbReference>
<keyword evidence="7" id="KW-0735">Signal-anchor</keyword>
<evidence type="ECO:0000313" key="9">
    <source>
        <dbReference type="Proteomes" id="UP000008694"/>
    </source>
</evidence>
<keyword evidence="9" id="KW-1185">Reference proteome</keyword>
<evidence type="ECO:0000256" key="5">
    <source>
        <dbReference type="ARBA" id="ARBA00023136"/>
    </source>
</evidence>
<dbReference type="GO" id="GO:0016020">
    <property type="term" value="C:membrane"/>
    <property type="evidence" value="ECO:0007669"/>
    <property type="project" value="UniProtKB-SubCell"/>
</dbReference>
<keyword evidence="6 7" id="KW-0325">Glycoprotein</keyword>
<dbReference type="Pfam" id="PF03141">
    <property type="entry name" value="Methyltransf_29"/>
    <property type="match status" value="1"/>
</dbReference>
<gene>
    <name evidence="8" type="ORF">ARALYDRAFT_892701</name>
</gene>
<evidence type="ECO:0000256" key="1">
    <source>
        <dbReference type="ARBA" id="ARBA00022603"/>
    </source>
</evidence>
<dbReference type="HOGENOM" id="CLU_2743453_0_0_1"/>
<dbReference type="EC" id="2.1.1.-" evidence="7"/>
<evidence type="ECO:0000256" key="7">
    <source>
        <dbReference type="RuleBase" id="RU366043"/>
    </source>
</evidence>
<dbReference type="STRING" id="81972.D7KPX5"/>
<dbReference type="Gramene" id="scaffold_105495.1">
    <property type="protein sequence ID" value="scaffold_105495.1"/>
    <property type="gene ID" value="scaffold_105495.1"/>
</dbReference>
<dbReference type="InterPro" id="IPR004159">
    <property type="entry name" value="Put_SAM_MeTrfase"/>
</dbReference>
<dbReference type="PANTHER" id="PTHR10108:SF968">
    <property type="entry name" value="METHYLTRANSFERASE PMT19-RELATED"/>
    <property type="match status" value="1"/>
</dbReference>
<dbReference type="EMBL" id="GL348713">
    <property type="protein sequence ID" value="EFH70853.1"/>
    <property type="molecule type" value="Genomic_DNA"/>
</dbReference>
<dbReference type="GO" id="GO:0032259">
    <property type="term" value="P:methylation"/>
    <property type="evidence" value="ECO:0007669"/>
    <property type="project" value="UniProtKB-KW"/>
</dbReference>
<sequence>MRGKYFSFLNPNNFLNHKIESIRIKQCPDIAHEKLRCLVPKPTRYKNTFPWPDSRSYAWFKNVPFKRLAEF</sequence>